<organism evidence="3 4">
    <name type="scientific">Pseudolysinimonas yzui</name>
    <dbReference type="NCBI Taxonomy" id="2708254"/>
    <lineage>
        <taxon>Bacteria</taxon>
        <taxon>Bacillati</taxon>
        <taxon>Actinomycetota</taxon>
        <taxon>Actinomycetes</taxon>
        <taxon>Micrococcales</taxon>
        <taxon>Microbacteriaceae</taxon>
        <taxon>Pseudolysinimonas</taxon>
    </lineage>
</organism>
<dbReference type="Pfam" id="PF01882">
    <property type="entry name" value="DUF58"/>
    <property type="match status" value="1"/>
</dbReference>
<reference evidence="3" key="1">
    <citation type="journal article" date="2014" name="Int. J. Syst. Evol. Microbiol.">
        <title>Complete genome sequence of Corynebacterium casei LMG S-19264T (=DSM 44701T), isolated from a smear-ripened cheese.</title>
        <authorList>
            <consortium name="US DOE Joint Genome Institute (JGI-PGF)"/>
            <person name="Walter F."/>
            <person name="Albersmeier A."/>
            <person name="Kalinowski J."/>
            <person name="Ruckert C."/>
        </authorList>
    </citation>
    <scope>NUCLEOTIDE SEQUENCE</scope>
    <source>
        <strain evidence="3">CGMCC 1.16548</strain>
    </source>
</reference>
<dbReference type="InterPro" id="IPR002881">
    <property type="entry name" value="DUF58"/>
</dbReference>
<evidence type="ECO:0000256" key="1">
    <source>
        <dbReference type="SAM" id="Phobius"/>
    </source>
</evidence>
<dbReference type="AlphaFoldDB" id="A0A8J3GN31"/>
<feature type="transmembrane region" description="Helical" evidence="1">
    <location>
        <begin position="53"/>
        <end position="73"/>
    </location>
</feature>
<evidence type="ECO:0000313" key="4">
    <source>
        <dbReference type="Proteomes" id="UP000617531"/>
    </source>
</evidence>
<gene>
    <name evidence="3" type="ORF">GCM10011600_02960</name>
</gene>
<dbReference type="EMBL" id="BNAI01000001">
    <property type="protein sequence ID" value="GHF05811.1"/>
    <property type="molecule type" value="Genomic_DNA"/>
</dbReference>
<protein>
    <submittedName>
        <fullName evidence="3">Membrane protein</fullName>
    </submittedName>
</protein>
<proteinExistence type="predicted"/>
<feature type="domain" description="DUF58" evidence="2">
    <location>
        <begin position="221"/>
        <end position="263"/>
    </location>
</feature>
<keyword evidence="1" id="KW-0812">Transmembrane</keyword>
<dbReference type="Proteomes" id="UP000617531">
    <property type="component" value="Unassembled WGS sequence"/>
</dbReference>
<evidence type="ECO:0000313" key="3">
    <source>
        <dbReference type="EMBL" id="GHF05811.1"/>
    </source>
</evidence>
<dbReference type="RefSeq" id="WP_191281607.1">
    <property type="nucleotide sequence ID" value="NZ_BNAI01000001.1"/>
</dbReference>
<keyword evidence="1" id="KW-0472">Membrane</keyword>
<keyword evidence="1" id="KW-1133">Transmembrane helix</keyword>
<feature type="transmembrane region" description="Helical" evidence="1">
    <location>
        <begin position="27"/>
        <end position="47"/>
    </location>
</feature>
<name>A0A8J3GN31_9MICO</name>
<evidence type="ECO:0000259" key="2">
    <source>
        <dbReference type="Pfam" id="PF01882"/>
    </source>
</evidence>
<sequence length="437" mass="47825">MARRKPTAGGVAGEGTRALRRTRSLRLTWRAGTSIALGVLAVFVGYGTGRREYFVAACLALLLPLVGVAFVRLRRPKLEVSRLFSPPVVAVGGVVQVTVRVTNLGASPSTPLAWDDALPWYEPIATREIGPIGLGRRRPYITSYDLHPPRRGLYAIGPFVAEHEDPFGMATATIAVGKPERLVVVPAVSSLTEGGPNLIDGEGEAHLVQRKVAGNDDDLTTREYRIGDALRRVHWRASARHGELMVRQEEHRSHPDARILVDTRRRGYPDAFTDTGMSWSADWASDAFEWVVRMTASLGLHLELAGFRVAVEETARPQIEPIGDRWEGRRAEGFLTSLAGVQLLDRTVEELAALPPSEGAGPVFAILGDPEDATVDWLIRRRSRGEVGYAFLVNARPAVLERLRDAGWTCVVSDDLDDPADAWRGAANQTGYARGPR</sequence>
<accession>A0A8J3GN31</accession>
<reference evidence="3" key="2">
    <citation type="submission" date="2020-09" db="EMBL/GenBank/DDBJ databases">
        <authorList>
            <person name="Sun Q."/>
            <person name="Zhou Y."/>
        </authorList>
    </citation>
    <scope>NUCLEOTIDE SEQUENCE</scope>
    <source>
        <strain evidence="3">CGMCC 1.16548</strain>
    </source>
</reference>
<dbReference type="PANTHER" id="PTHR34351">
    <property type="entry name" value="SLR1927 PROTEIN-RELATED"/>
    <property type="match status" value="1"/>
</dbReference>
<comment type="caution">
    <text evidence="3">The sequence shown here is derived from an EMBL/GenBank/DDBJ whole genome shotgun (WGS) entry which is preliminary data.</text>
</comment>
<dbReference type="PANTHER" id="PTHR34351:SF1">
    <property type="entry name" value="SLR1927 PROTEIN"/>
    <property type="match status" value="1"/>
</dbReference>
<keyword evidence="4" id="KW-1185">Reference proteome</keyword>